<feature type="signal peptide" evidence="1">
    <location>
        <begin position="1"/>
        <end position="18"/>
    </location>
</feature>
<evidence type="ECO:0000256" key="1">
    <source>
        <dbReference type="SAM" id="SignalP"/>
    </source>
</evidence>
<dbReference type="CDD" id="cd06233">
    <property type="entry name" value="M14-like"/>
    <property type="match status" value="1"/>
</dbReference>
<keyword evidence="3" id="KW-1185">Reference proteome</keyword>
<gene>
    <name evidence="2" type="ORF">ADEAN_000545200</name>
</gene>
<dbReference type="Pfam" id="PF10994">
    <property type="entry name" value="DUF2817"/>
    <property type="match status" value="1"/>
</dbReference>
<dbReference type="InterPro" id="IPR021259">
    <property type="entry name" value="DUF2817"/>
</dbReference>
<evidence type="ECO:0000313" key="2">
    <source>
        <dbReference type="EMBL" id="CAD2217966.1"/>
    </source>
</evidence>
<keyword evidence="1" id="KW-0732">Signal</keyword>
<dbReference type="EMBL" id="LR877154">
    <property type="protein sequence ID" value="CAD2217966.1"/>
    <property type="molecule type" value="Genomic_DNA"/>
</dbReference>
<sequence>MVVIIGLLFIDLVPLQETMRCEDYTNATECPDVYFAQSYHDARDKFLTAAHKAKAEVESHLVVTRGTVDYYMDTAFIKGTRPDHLLVHVSGTHGVEGYTGSGIQYHLLNHSNETLAQGPSILFLHALNPYGMAQNRRFNENNVDLNRNYLTSEQWKEVLSRDINTGGYEQFRHLLSPQQAPRLIDRYVFLFTAAKSLVQHGYAALKRTFVTGQYHDSKGTYFGGREEQKSITLLREIMKKYSSGVTQSISIHVHSGLGKFGVDTIMTSDARSEELSKVVFPGVKVQDESNANNGAASGYDLAMGIVRPCEELGKNCLSVSQEFGTVNPIFVARALILENAAYHLCPGTYVHQVMATWVRDAFYPQELSYKTYCPPTRCQCLLCSQEVLGVT</sequence>
<evidence type="ECO:0008006" key="4">
    <source>
        <dbReference type="Google" id="ProtNLM"/>
    </source>
</evidence>
<reference evidence="2 3" key="1">
    <citation type="submission" date="2020-08" db="EMBL/GenBank/DDBJ databases">
        <authorList>
            <person name="Newling K."/>
            <person name="Davey J."/>
            <person name="Forrester S."/>
        </authorList>
    </citation>
    <scope>NUCLEOTIDE SEQUENCE [LARGE SCALE GENOMIC DNA]</scope>
    <source>
        <strain evidence="3">Crithidia deanei Carvalho (ATCC PRA-265)</strain>
    </source>
</reference>
<proteinExistence type="predicted"/>
<name>A0A7G2CDR6_9TRYP</name>
<protein>
    <recommendedName>
        <fullName evidence="4">DUF2817 domain-containing protein</fullName>
    </recommendedName>
</protein>
<dbReference type="SUPFAM" id="SSF53187">
    <property type="entry name" value="Zn-dependent exopeptidases"/>
    <property type="match status" value="1"/>
</dbReference>
<dbReference type="Gene3D" id="3.40.630.10">
    <property type="entry name" value="Zn peptidases"/>
    <property type="match status" value="1"/>
</dbReference>
<accession>A0A7G2CDR6</accession>
<organism evidence="2 3">
    <name type="scientific">Angomonas deanei</name>
    <dbReference type="NCBI Taxonomy" id="59799"/>
    <lineage>
        <taxon>Eukaryota</taxon>
        <taxon>Discoba</taxon>
        <taxon>Euglenozoa</taxon>
        <taxon>Kinetoplastea</taxon>
        <taxon>Metakinetoplastina</taxon>
        <taxon>Trypanosomatida</taxon>
        <taxon>Trypanosomatidae</taxon>
        <taxon>Strigomonadinae</taxon>
        <taxon>Angomonas</taxon>
    </lineage>
</organism>
<dbReference type="AlphaFoldDB" id="A0A7G2CDR6"/>
<dbReference type="VEuPathDB" id="TriTrypDB:ADEAN_000545200"/>
<dbReference type="OrthoDB" id="270449at2759"/>
<dbReference type="Proteomes" id="UP000515908">
    <property type="component" value="Chromosome 10"/>
</dbReference>
<feature type="chain" id="PRO_5028812415" description="DUF2817 domain-containing protein" evidence="1">
    <location>
        <begin position="19"/>
        <end position="391"/>
    </location>
</feature>
<evidence type="ECO:0000313" key="3">
    <source>
        <dbReference type="Proteomes" id="UP000515908"/>
    </source>
</evidence>